<dbReference type="EnsemblPlants" id="TuG1812G0500003400.01.T01">
    <property type="protein sequence ID" value="TuG1812G0500003400.01.T01.cds458706"/>
    <property type="gene ID" value="TuG1812G0500003400.01"/>
</dbReference>
<reference evidence="3" key="1">
    <citation type="journal article" date="2013" name="Nature">
        <title>Draft genome of the wheat A-genome progenitor Triticum urartu.</title>
        <authorList>
            <person name="Ling H.Q."/>
            <person name="Zhao S."/>
            <person name="Liu D."/>
            <person name="Wang J."/>
            <person name="Sun H."/>
            <person name="Zhang C."/>
            <person name="Fan H."/>
            <person name="Li D."/>
            <person name="Dong L."/>
            <person name="Tao Y."/>
            <person name="Gao C."/>
            <person name="Wu H."/>
            <person name="Li Y."/>
            <person name="Cui Y."/>
            <person name="Guo X."/>
            <person name="Zheng S."/>
            <person name="Wang B."/>
            <person name="Yu K."/>
            <person name="Liang Q."/>
            <person name="Yang W."/>
            <person name="Lou X."/>
            <person name="Chen J."/>
            <person name="Feng M."/>
            <person name="Jian J."/>
            <person name="Zhang X."/>
            <person name="Luo G."/>
            <person name="Jiang Y."/>
            <person name="Liu J."/>
            <person name="Wang Z."/>
            <person name="Sha Y."/>
            <person name="Zhang B."/>
            <person name="Wu H."/>
            <person name="Tang D."/>
            <person name="Shen Q."/>
            <person name="Xue P."/>
            <person name="Zou S."/>
            <person name="Wang X."/>
            <person name="Liu X."/>
            <person name="Wang F."/>
            <person name="Yang Y."/>
            <person name="An X."/>
            <person name="Dong Z."/>
            <person name="Zhang K."/>
            <person name="Zhang X."/>
            <person name="Luo M.C."/>
            <person name="Dvorak J."/>
            <person name="Tong Y."/>
            <person name="Wang J."/>
            <person name="Yang H."/>
            <person name="Li Z."/>
            <person name="Wang D."/>
            <person name="Zhang A."/>
            <person name="Wang J."/>
        </authorList>
    </citation>
    <scope>NUCLEOTIDE SEQUENCE</scope>
    <source>
        <strain evidence="3">cv. G1812</strain>
    </source>
</reference>
<accession>A0A8R7UHU4</accession>
<organism evidence="2 3">
    <name type="scientific">Triticum urartu</name>
    <name type="common">Red wild einkorn</name>
    <name type="synonym">Crithodium urartu</name>
    <dbReference type="NCBI Taxonomy" id="4572"/>
    <lineage>
        <taxon>Eukaryota</taxon>
        <taxon>Viridiplantae</taxon>
        <taxon>Streptophyta</taxon>
        <taxon>Embryophyta</taxon>
        <taxon>Tracheophyta</taxon>
        <taxon>Spermatophyta</taxon>
        <taxon>Magnoliopsida</taxon>
        <taxon>Liliopsida</taxon>
        <taxon>Poales</taxon>
        <taxon>Poaceae</taxon>
        <taxon>BOP clade</taxon>
        <taxon>Pooideae</taxon>
        <taxon>Triticodae</taxon>
        <taxon>Triticeae</taxon>
        <taxon>Triticinae</taxon>
        <taxon>Triticum</taxon>
    </lineage>
</organism>
<proteinExistence type="predicted"/>
<dbReference type="InterPro" id="IPR000477">
    <property type="entry name" value="RT_dom"/>
</dbReference>
<name>A0A8R7UHU4_TRIUA</name>
<evidence type="ECO:0000313" key="3">
    <source>
        <dbReference type="Proteomes" id="UP000015106"/>
    </source>
</evidence>
<keyword evidence="3" id="KW-1185">Reference proteome</keyword>
<evidence type="ECO:0000313" key="2">
    <source>
        <dbReference type="EnsemblPlants" id="TuG1812G0500003400.01.T01.cds458706"/>
    </source>
</evidence>
<evidence type="ECO:0000259" key="1">
    <source>
        <dbReference type="Pfam" id="PF00078"/>
    </source>
</evidence>
<dbReference type="Proteomes" id="UP000015106">
    <property type="component" value="Chromosome 5"/>
</dbReference>
<reference evidence="2" key="3">
    <citation type="submission" date="2022-06" db="UniProtKB">
        <authorList>
            <consortium name="EnsemblPlants"/>
        </authorList>
    </citation>
    <scope>IDENTIFICATION</scope>
</reference>
<sequence>YRPICLLNVSFKIFTKVATNRLNGVADHVVKPTQTAFMQGRNILDGVAVLHETVHELHHKKLNGVIFKIDFEKAYDKVK</sequence>
<protein>
    <recommendedName>
        <fullName evidence="1">Reverse transcriptase domain-containing protein</fullName>
    </recommendedName>
</protein>
<dbReference type="Gramene" id="TuG1812G0500003400.01.T01">
    <property type="protein sequence ID" value="TuG1812G0500003400.01.T01.cds458706"/>
    <property type="gene ID" value="TuG1812G0500003400.01"/>
</dbReference>
<dbReference type="AlphaFoldDB" id="A0A8R7UHU4"/>
<dbReference type="SUPFAM" id="SSF56672">
    <property type="entry name" value="DNA/RNA polymerases"/>
    <property type="match status" value="1"/>
</dbReference>
<dbReference type="PANTHER" id="PTHR19446">
    <property type="entry name" value="REVERSE TRANSCRIPTASES"/>
    <property type="match status" value="1"/>
</dbReference>
<dbReference type="Pfam" id="PF00078">
    <property type="entry name" value="RVT_1"/>
    <property type="match status" value="1"/>
</dbReference>
<dbReference type="InterPro" id="IPR043502">
    <property type="entry name" value="DNA/RNA_pol_sf"/>
</dbReference>
<feature type="domain" description="Reverse transcriptase" evidence="1">
    <location>
        <begin position="1"/>
        <end position="79"/>
    </location>
</feature>
<reference evidence="2" key="2">
    <citation type="submission" date="2018-03" db="EMBL/GenBank/DDBJ databases">
        <title>The Triticum urartu genome reveals the dynamic nature of wheat genome evolution.</title>
        <authorList>
            <person name="Ling H."/>
            <person name="Ma B."/>
            <person name="Shi X."/>
            <person name="Liu H."/>
            <person name="Dong L."/>
            <person name="Sun H."/>
            <person name="Cao Y."/>
            <person name="Gao Q."/>
            <person name="Zheng S."/>
            <person name="Li Y."/>
            <person name="Yu Y."/>
            <person name="Du H."/>
            <person name="Qi M."/>
            <person name="Li Y."/>
            <person name="Yu H."/>
            <person name="Cui Y."/>
            <person name="Wang N."/>
            <person name="Chen C."/>
            <person name="Wu H."/>
            <person name="Zhao Y."/>
            <person name="Zhang J."/>
            <person name="Li Y."/>
            <person name="Zhou W."/>
            <person name="Zhang B."/>
            <person name="Hu W."/>
            <person name="Eijk M."/>
            <person name="Tang J."/>
            <person name="Witsenboer H."/>
            <person name="Zhao S."/>
            <person name="Li Z."/>
            <person name="Zhang A."/>
            <person name="Wang D."/>
            <person name="Liang C."/>
        </authorList>
    </citation>
    <scope>NUCLEOTIDE SEQUENCE [LARGE SCALE GENOMIC DNA]</scope>
    <source>
        <strain evidence="2">cv. G1812</strain>
    </source>
</reference>